<dbReference type="InterPro" id="IPR058031">
    <property type="entry name" value="AAA_lid_NorR"/>
</dbReference>
<dbReference type="Gene3D" id="1.10.8.60">
    <property type="match status" value="1"/>
</dbReference>
<dbReference type="OrthoDB" id="9803970at2"/>
<dbReference type="InterPro" id="IPR009057">
    <property type="entry name" value="Homeodomain-like_sf"/>
</dbReference>
<proteinExistence type="predicted"/>
<organism evidence="6 7">
    <name type="scientific">Maledivibacter halophilus</name>
    <dbReference type="NCBI Taxonomy" id="36842"/>
    <lineage>
        <taxon>Bacteria</taxon>
        <taxon>Bacillati</taxon>
        <taxon>Bacillota</taxon>
        <taxon>Clostridia</taxon>
        <taxon>Peptostreptococcales</taxon>
        <taxon>Caminicellaceae</taxon>
        <taxon>Maledivibacter</taxon>
    </lineage>
</organism>
<keyword evidence="2" id="KW-0058">Aromatic hydrocarbons catabolism</keyword>
<dbReference type="Gene3D" id="1.10.10.60">
    <property type="entry name" value="Homeodomain-like"/>
    <property type="match status" value="1"/>
</dbReference>
<evidence type="ECO:0000256" key="1">
    <source>
        <dbReference type="ARBA" id="ARBA00022741"/>
    </source>
</evidence>
<evidence type="ECO:0000313" key="6">
    <source>
        <dbReference type="EMBL" id="SKC83321.1"/>
    </source>
</evidence>
<dbReference type="GO" id="GO:0003677">
    <property type="term" value="F:DNA binding"/>
    <property type="evidence" value="ECO:0007669"/>
    <property type="project" value="UniProtKB-KW"/>
</dbReference>
<dbReference type="PROSITE" id="PS00675">
    <property type="entry name" value="SIGMA54_INTERACT_1"/>
    <property type="match status" value="1"/>
</dbReference>
<evidence type="ECO:0000256" key="4">
    <source>
        <dbReference type="ARBA" id="ARBA00029500"/>
    </source>
</evidence>
<dbReference type="PROSITE" id="PS00676">
    <property type="entry name" value="SIGMA54_INTERACT_2"/>
    <property type="match status" value="1"/>
</dbReference>
<dbReference type="EMBL" id="FUZT01000010">
    <property type="protein sequence ID" value="SKC83321.1"/>
    <property type="molecule type" value="Genomic_DNA"/>
</dbReference>
<gene>
    <name evidence="6" type="ORF">SAMN02194393_03881</name>
</gene>
<evidence type="ECO:0000256" key="2">
    <source>
        <dbReference type="ARBA" id="ARBA00022797"/>
    </source>
</evidence>
<dbReference type="InterPro" id="IPR030828">
    <property type="entry name" value="HTH_TyrR"/>
</dbReference>
<dbReference type="Gene3D" id="3.30.450.40">
    <property type="match status" value="1"/>
</dbReference>
<dbReference type="STRING" id="36842.SAMN02194393_03881"/>
<dbReference type="RefSeq" id="WP_079493911.1">
    <property type="nucleotide sequence ID" value="NZ_FUZT01000010.1"/>
</dbReference>
<dbReference type="InterPro" id="IPR003593">
    <property type="entry name" value="AAA+_ATPase"/>
</dbReference>
<dbReference type="GO" id="GO:0005524">
    <property type="term" value="F:ATP binding"/>
    <property type="evidence" value="ECO:0007669"/>
    <property type="project" value="UniProtKB-KW"/>
</dbReference>
<keyword evidence="6" id="KW-0238">DNA-binding</keyword>
<dbReference type="PANTHER" id="PTHR32071:SF57">
    <property type="entry name" value="C4-DICARBOXYLATE TRANSPORT TRANSCRIPTIONAL REGULATORY PROTEIN DCTD"/>
    <property type="match status" value="1"/>
</dbReference>
<dbReference type="GO" id="GO:0006355">
    <property type="term" value="P:regulation of DNA-templated transcription"/>
    <property type="evidence" value="ECO:0007669"/>
    <property type="project" value="InterPro"/>
</dbReference>
<dbReference type="SMART" id="SM00382">
    <property type="entry name" value="AAA"/>
    <property type="match status" value="1"/>
</dbReference>
<name>A0A1T5M503_9FIRM</name>
<keyword evidence="7" id="KW-1185">Reference proteome</keyword>
<evidence type="ECO:0000259" key="5">
    <source>
        <dbReference type="PROSITE" id="PS50045"/>
    </source>
</evidence>
<dbReference type="Pfam" id="PF00158">
    <property type="entry name" value="Sigma54_activat"/>
    <property type="match status" value="1"/>
</dbReference>
<evidence type="ECO:0000256" key="3">
    <source>
        <dbReference type="ARBA" id="ARBA00022840"/>
    </source>
</evidence>
<keyword evidence="3" id="KW-0067">ATP-binding</keyword>
<dbReference type="PANTHER" id="PTHR32071">
    <property type="entry name" value="TRANSCRIPTIONAL REGULATORY PROTEIN"/>
    <property type="match status" value="1"/>
</dbReference>
<dbReference type="CDD" id="cd00009">
    <property type="entry name" value="AAA"/>
    <property type="match status" value="1"/>
</dbReference>
<dbReference type="InterPro" id="IPR029016">
    <property type="entry name" value="GAF-like_dom_sf"/>
</dbReference>
<feature type="domain" description="Sigma-54 factor interaction" evidence="5">
    <location>
        <begin position="170"/>
        <end position="400"/>
    </location>
</feature>
<dbReference type="InterPro" id="IPR027417">
    <property type="entry name" value="P-loop_NTPase"/>
</dbReference>
<accession>A0A1T5M503</accession>
<dbReference type="InterPro" id="IPR025662">
    <property type="entry name" value="Sigma_54_int_dom_ATP-bd_1"/>
</dbReference>
<dbReference type="Gene3D" id="3.40.50.300">
    <property type="entry name" value="P-loop containing nucleotide triphosphate hydrolases"/>
    <property type="match status" value="1"/>
</dbReference>
<dbReference type="Pfam" id="PF25601">
    <property type="entry name" value="AAA_lid_14"/>
    <property type="match status" value="1"/>
</dbReference>
<reference evidence="6 7" key="1">
    <citation type="submission" date="2017-02" db="EMBL/GenBank/DDBJ databases">
        <authorList>
            <person name="Peterson S.W."/>
        </authorList>
    </citation>
    <scope>NUCLEOTIDE SEQUENCE [LARGE SCALE GENOMIC DNA]</scope>
    <source>
        <strain evidence="6 7">M1</strain>
    </source>
</reference>
<protein>
    <recommendedName>
        <fullName evidence="4">HTH-type transcriptional regulatory protein TyrR</fullName>
    </recommendedName>
</protein>
<dbReference type="Proteomes" id="UP000190285">
    <property type="component" value="Unassembled WGS sequence"/>
</dbReference>
<dbReference type="SUPFAM" id="SSF52540">
    <property type="entry name" value="P-loop containing nucleoside triphosphate hydrolases"/>
    <property type="match status" value="1"/>
</dbReference>
<dbReference type="PROSITE" id="PS50045">
    <property type="entry name" value="SIGMA54_INTERACT_4"/>
    <property type="match status" value="1"/>
</dbReference>
<dbReference type="Pfam" id="PF18024">
    <property type="entry name" value="HTH_50"/>
    <property type="match status" value="1"/>
</dbReference>
<sequence>MADLRNIKIFSQQCAKAIAAILDVEVTITDQECIRIAGTGIYEREIGQEVPHTSFFREILHTGKMGMIKNVRKEFGCKKCEKNYYCRELANIGFPIHKKGEVIGVIGIIAFNEEQREILISSLKKISEFIKYINELFVNKILLLEANIRINEKFNETLENYNKSYSFDSIIGNTPAFLKIIKKAKKISNSLSTVIIRGESGTGKEILARAIHYNSYRRNKPFIAINCSSIPEHLMESELFGYEEGSFTGAKKGGKLGKFQLANGGTLFLDEVGDMPLTMQAKLLRVLQDKKVSKIGGSEAVPLDLRIISATNKDLEEMMENKEFREDLYYRLNVIPLHLKPLRKRRDDILLLANYYLDKTCKDLSKVKMIFDEEVKKWLHHYEWLGNVRQLINVIEYAVNMCETNIITLENLPEYLFAKKHKRENIGLEEMVENYERDIIKKYIDKNMSVDEKKEAAKKLQISTATLYRKLRKYDLLK</sequence>
<dbReference type="AlphaFoldDB" id="A0A1T5M503"/>
<dbReference type="SUPFAM" id="SSF46689">
    <property type="entry name" value="Homeodomain-like"/>
    <property type="match status" value="1"/>
</dbReference>
<dbReference type="InterPro" id="IPR025943">
    <property type="entry name" value="Sigma_54_int_dom_ATP-bd_2"/>
</dbReference>
<keyword evidence="1" id="KW-0547">Nucleotide-binding</keyword>
<dbReference type="InterPro" id="IPR002078">
    <property type="entry name" value="Sigma_54_int"/>
</dbReference>
<evidence type="ECO:0000313" key="7">
    <source>
        <dbReference type="Proteomes" id="UP000190285"/>
    </source>
</evidence>
<dbReference type="FunFam" id="3.40.50.300:FF:000006">
    <property type="entry name" value="DNA-binding transcriptional regulator NtrC"/>
    <property type="match status" value="1"/>
</dbReference>